<organism evidence="3 4">
    <name type="scientific">Stutzerimonas stutzeri</name>
    <name type="common">Pseudomonas stutzeri</name>
    <dbReference type="NCBI Taxonomy" id="316"/>
    <lineage>
        <taxon>Bacteria</taxon>
        <taxon>Pseudomonadati</taxon>
        <taxon>Pseudomonadota</taxon>
        <taxon>Gammaproteobacteria</taxon>
        <taxon>Pseudomonadales</taxon>
        <taxon>Pseudomonadaceae</taxon>
        <taxon>Stutzerimonas</taxon>
    </lineage>
</organism>
<gene>
    <name evidence="3" type="ORF">UIB01_13845</name>
</gene>
<dbReference type="EMBL" id="CP007509">
    <property type="protein sequence ID" value="AHY43497.1"/>
    <property type="molecule type" value="Genomic_DNA"/>
</dbReference>
<accession>A0A023WTH2</accession>
<keyword evidence="3" id="KW-0808">Transferase</keyword>
<dbReference type="AlphaFoldDB" id="A0A023WTH2"/>
<keyword evidence="1" id="KW-0175">Coiled coil</keyword>
<dbReference type="InterPro" id="IPR000182">
    <property type="entry name" value="GNAT_dom"/>
</dbReference>
<feature type="coiled-coil region" evidence="1">
    <location>
        <begin position="192"/>
        <end position="230"/>
    </location>
</feature>
<evidence type="ECO:0000313" key="3">
    <source>
        <dbReference type="EMBL" id="AHY43497.1"/>
    </source>
</evidence>
<evidence type="ECO:0000259" key="2">
    <source>
        <dbReference type="PROSITE" id="PS51186"/>
    </source>
</evidence>
<evidence type="ECO:0000313" key="4">
    <source>
        <dbReference type="Proteomes" id="UP000025238"/>
    </source>
</evidence>
<protein>
    <submittedName>
        <fullName evidence="3">GNAT family acetyltransferase</fullName>
    </submittedName>
</protein>
<dbReference type="SUPFAM" id="SSF55729">
    <property type="entry name" value="Acyl-CoA N-acyltransferases (Nat)"/>
    <property type="match status" value="1"/>
</dbReference>
<reference evidence="3 4" key="1">
    <citation type="submission" date="2014-03" db="EMBL/GenBank/DDBJ databases">
        <title>Complete genome sequence of Pseudomonas stutzeri 19SMN4.</title>
        <authorList>
            <person name="Brunet-Galmes I."/>
            <person name="Nogales B."/>
            <person name="Busquets A."/>
            <person name="Pena A."/>
            <person name="Gomila M."/>
            <person name="Garcia-Valdes E."/>
            <person name="Lalucat J."/>
            <person name="Bennasar A."/>
            <person name="Bosch R."/>
        </authorList>
    </citation>
    <scope>NUCLEOTIDE SEQUENCE [LARGE SCALE GENOMIC DNA]</scope>
    <source>
        <strain evidence="3 4">19SMN4</strain>
    </source>
</reference>
<dbReference type="CDD" id="cd04301">
    <property type="entry name" value="NAT_SF"/>
    <property type="match status" value="1"/>
</dbReference>
<dbReference type="Pfam" id="PF00583">
    <property type="entry name" value="Acetyltransf_1"/>
    <property type="match status" value="1"/>
</dbReference>
<dbReference type="OrthoDB" id="7003280at2"/>
<sequence length="231" mass="25730">MFTLTHLDTPPPESLKSQVLQMVVDYLGDISPVSLQPSNPLYQLYQYVVGFEVHRYLDSMDGAQAGKPELIMALDADDPAILLGFALYLPFVDDPDACALVYLAVDADHRRQGIGRAMVEAMVTRYPHAEVACVAGKVPYFSALGFQPLAARGPQVVMNTRNEATNGAVAVQDLEPIFQSKEVRQIYSYLVQQNGRKAMSEAEKQRDRLLDQLARQADQLMENYASARRLH</sequence>
<dbReference type="InterPro" id="IPR016181">
    <property type="entry name" value="Acyl_CoA_acyltransferase"/>
</dbReference>
<dbReference type="GO" id="GO:0016747">
    <property type="term" value="F:acyltransferase activity, transferring groups other than amino-acyl groups"/>
    <property type="evidence" value="ECO:0007669"/>
    <property type="project" value="InterPro"/>
</dbReference>
<evidence type="ECO:0000256" key="1">
    <source>
        <dbReference type="SAM" id="Coils"/>
    </source>
</evidence>
<dbReference type="Proteomes" id="UP000025238">
    <property type="component" value="Chromosome"/>
</dbReference>
<name>A0A023WTH2_STUST</name>
<dbReference type="PATRIC" id="fig|316.97.peg.2767"/>
<proteinExistence type="predicted"/>
<feature type="domain" description="N-acetyltransferase" evidence="2">
    <location>
        <begin position="28"/>
        <end position="163"/>
    </location>
</feature>
<dbReference type="KEGG" id="pstu:UIB01_13845"/>
<dbReference type="PROSITE" id="PS51186">
    <property type="entry name" value="GNAT"/>
    <property type="match status" value="1"/>
</dbReference>
<dbReference type="Gene3D" id="3.40.630.30">
    <property type="match status" value="1"/>
</dbReference>